<dbReference type="PANTHER" id="PTHR11188:SF17">
    <property type="entry name" value="FI21816P1"/>
    <property type="match status" value="1"/>
</dbReference>
<reference evidence="3 4" key="1">
    <citation type="submission" date="2018-04" db="EMBL/GenBank/DDBJ databases">
        <title>The genome of golden apple snail Pomacea canaliculata provides insight into stress tolerance and invasive adaptation.</title>
        <authorList>
            <person name="Liu C."/>
            <person name="Liu B."/>
            <person name="Ren Y."/>
            <person name="Zhang Y."/>
            <person name="Wang H."/>
            <person name="Li S."/>
            <person name="Jiang F."/>
            <person name="Yin L."/>
            <person name="Zhang G."/>
            <person name="Qian W."/>
            <person name="Fan W."/>
        </authorList>
    </citation>
    <scope>NUCLEOTIDE SEQUENCE [LARGE SCALE GENOMIC DNA]</scope>
    <source>
        <strain evidence="3">SZHN2017</strain>
        <tissue evidence="3">Muscle</tissue>
    </source>
</reference>
<dbReference type="InterPro" id="IPR050357">
    <property type="entry name" value="Arrestin_domain-protein"/>
</dbReference>
<dbReference type="InterPro" id="IPR014752">
    <property type="entry name" value="Arrestin-like_C"/>
</dbReference>
<comment type="caution">
    <text evidence="3">The sequence shown here is derived from an EMBL/GenBank/DDBJ whole genome shotgun (WGS) entry which is preliminary data.</text>
</comment>
<evidence type="ECO:0000313" key="4">
    <source>
        <dbReference type="Proteomes" id="UP000245119"/>
    </source>
</evidence>
<name>A0A2T7PVN3_POMCA</name>
<keyword evidence="4" id="KW-1185">Reference proteome</keyword>
<dbReference type="InterPro" id="IPR011021">
    <property type="entry name" value="Arrestin-like_N"/>
</dbReference>
<dbReference type="Pfam" id="PF00339">
    <property type="entry name" value="Arrestin_N"/>
    <property type="match status" value="1"/>
</dbReference>
<dbReference type="Gene3D" id="2.60.40.640">
    <property type="match status" value="1"/>
</dbReference>
<dbReference type="STRING" id="400727.A0A2T7PVN3"/>
<dbReference type="OrthoDB" id="7785529at2759"/>
<organism evidence="3 4">
    <name type="scientific">Pomacea canaliculata</name>
    <name type="common">Golden apple snail</name>
    <dbReference type="NCBI Taxonomy" id="400727"/>
    <lineage>
        <taxon>Eukaryota</taxon>
        <taxon>Metazoa</taxon>
        <taxon>Spiralia</taxon>
        <taxon>Lophotrochozoa</taxon>
        <taxon>Mollusca</taxon>
        <taxon>Gastropoda</taxon>
        <taxon>Caenogastropoda</taxon>
        <taxon>Architaenioglossa</taxon>
        <taxon>Ampullarioidea</taxon>
        <taxon>Ampullariidae</taxon>
        <taxon>Pomacea</taxon>
    </lineage>
</organism>
<dbReference type="SUPFAM" id="SSF81296">
    <property type="entry name" value="E set domains"/>
    <property type="match status" value="1"/>
</dbReference>
<evidence type="ECO:0000313" key="3">
    <source>
        <dbReference type="EMBL" id="PVD37482.1"/>
    </source>
</evidence>
<evidence type="ECO:0000256" key="1">
    <source>
        <dbReference type="ARBA" id="ARBA00005298"/>
    </source>
</evidence>
<dbReference type="Proteomes" id="UP000245119">
    <property type="component" value="Linkage Group LG1"/>
</dbReference>
<feature type="domain" description="Arrestin-like N-terminal" evidence="2">
    <location>
        <begin position="9"/>
        <end position="135"/>
    </location>
</feature>
<proteinExistence type="inferred from homology"/>
<evidence type="ECO:0000259" key="2">
    <source>
        <dbReference type="Pfam" id="PF00339"/>
    </source>
</evidence>
<dbReference type="AlphaFoldDB" id="A0A2T7PVN3"/>
<gene>
    <name evidence="3" type="ORF">C0Q70_00072</name>
</gene>
<dbReference type="InterPro" id="IPR014756">
    <property type="entry name" value="Ig_E-set"/>
</dbReference>
<comment type="similarity">
    <text evidence="1">Belongs to the arrestin family.</text>
</comment>
<protein>
    <recommendedName>
        <fullName evidence="2">Arrestin-like N-terminal domain-containing protein</fullName>
    </recommendedName>
</protein>
<dbReference type="GO" id="GO:0005737">
    <property type="term" value="C:cytoplasm"/>
    <property type="evidence" value="ECO:0007669"/>
    <property type="project" value="TreeGrafter"/>
</dbReference>
<dbReference type="PANTHER" id="PTHR11188">
    <property type="entry name" value="ARRESTIN DOMAIN CONTAINING PROTEIN"/>
    <property type="match status" value="1"/>
</dbReference>
<sequence length="289" mass="32398">MNQLFIRSDKGEYLPGEFVCGAVYLDINAPTEGHGVQVSFQGEESVCCELQVNGLRTNVQAKQEYVDYCHTDLFTQNEPFACGSYCFPFRLRLPHQIPGTFKTTCIETSFAWSACVMYQLHANIAGAETMKVSQDIVVTAVTPENLRDNHLTRAHEIVFVPSRRLFGQKMHVTLKLIKNFLKTGENLRLRMIFTHGNQTAIHGFSMKLLQTLTLTVPSKSKIKEVPGVADKKVTVIREVAGMMPSGAYNVGNWHGVDNLMIPLKTEHGQNILPSVHGKFIKVHFDARMS</sequence>
<dbReference type="EMBL" id="PZQS01000001">
    <property type="protein sequence ID" value="PVD37482.1"/>
    <property type="molecule type" value="Genomic_DNA"/>
</dbReference>
<accession>A0A2T7PVN3</accession>
<dbReference type="GO" id="GO:0015031">
    <property type="term" value="P:protein transport"/>
    <property type="evidence" value="ECO:0007669"/>
    <property type="project" value="TreeGrafter"/>
</dbReference>